<dbReference type="OrthoDB" id="3071186at2759"/>
<feature type="region of interest" description="Disordered" evidence="1">
    <location>
        <begin position="1"/>
        <end position="37"/>
    </location>
</feature>
<feature type="region of interest" description="Disordered" evidence="1">
    <location>
        <begin position="52"/>
        <end position="200"/>
    </location>
</feature>
<gene>
    <name evidence="2" type="ORF">P691DRAFT_257815</name>
</gene>
<dbReference type="EMBL" id="MU151074">
    <property type="protein sequence ID" value="KAF9452184.1"/>
    <property type="molecule type" value="Genomic_DNA"/>
</dbReference>
<feature type="compositionally biased region" description="Polar residues" evidence="1">
    <location>
        <begin position="428"/>
        <end position="441"/>
    </location>
</feature>
<feature type="compositionally biased region" description="Low complexity" evidence="1">
    <location>
        <begin position="124"/>
        <end position="138"/>
    </location>
</feature>
<comment type="caution">
    <text evidence="2">The sequence shown here is derived from an EMBL/GenBank/DDBJ whole genome shotgun (WGS) entry which is preliminary data.</text>
</comment>
<evidence type="ECO:0000313" key="3">
    <source>
        <dbReference type="Proteomes" id="UP000807342"/>
    </source>
</evidence>
<feature type="compositionally biased region" description="Low complexity" evidence="1">
    <location>
        <begin position="178"/>
        <end position="193"/>
    </location>
</feature>
<name>A0A9P6C8E9_9AGAR</name>
<protein>
    <submittedName>
        <fullName evidence="2">Uncharacterized protein</fullName>
    </submittedName>
</protein>
<feature type="region of interest" description="Disordered" evidence="1">
    <location>
        <begin position="233"/>
        <end position="362"/>
    </location>
</feature>
<evidence type="ECO:0000313" key="2">
    <source>
        <dbReference type="EMBL" id="KAF9452184.1"/>
    </source>
</evidence>
<feature type="compositionally biased region" description="Basic and acidic residues" evidence="1">
    <location>
        <begin position="280"/>
        <end position="294"/>
    </location>
</feature>
<organism evidence="2 3">
    <name type="scientific">Macrolepiota fuliginosa MF-IS2</name>
    <dbReference type="NCBI Taxonomy" id="1400762"/>
    <lineage>
        <taxon>Eukaryota</taxon>
        <taxon>Fungi</taxon>
        <taxon>Dikarya</taxon>
        <taxon>Basidiomycota</taxon>
        <taxon>Agaricomycotina</taxon>
        <taxon>Agaricomycetes</taxon>
        <taxon>Agaricomycetidae</taxon>
        <taxon>Agaricales</taxon>
        <taxon>Agaricineae</taxon>
        <taxon>Agaricaceae</taxon>
        <taxon>Macrolepiota</taxon>
    </lineage>
</organism>
<feature type="compositionally biased region" description="Polar residues" evidence="1">
    <location>
        <begin position="19"/>
        <end position="28"/>
    </location>
</feature>
<proteinExistence type="predicted"/>
<feature type="compositionally biased region" description="Basic and acidic residues" evidence="1">
    <location>
        <begin position="245"/>
        <end position="255"/>
    </location>
</feature>
<keyword evidence="3" id="KW-1185">Reference proteome</keyword>
<evidence type="ECO:0000256" key="1">
    <source>
        <dbReference type="SAM" id="MobiDB-lite"/>
    </source>
</evidence>
<feature type="compositionally biased region" description="Low complexity" evidence="1">
    <location>
        <begin position="317"/>
        <end position="337"/>
    </location>
</feature>
<dbReference type="AlphaFoldDB" id="A0A9P6C8E9"/>
<feature type="region of interest" description="Disordered" evidence="1">
    <location>
        <begin position="408"/>
        <end position="441"/>
    </location>
</feature>
<reference evidence="2" key="1">
    <citation type="submission" date="2020-11" db="EMBL/GenBank/DDBJ databases">
        <authorList>
            <consortium name="DOE Joint Genome Institute"/>
            <person name="Ahrendt S."/>
            <person name="Riley R."/>
            <person name="Andreopoulos W."/>
            <person name="Labutti K."/>
            <person name="Pangilinan J."/>
            <person name="Ruiz-Duenas F.J."/>
            <person name="Barrasa J.M."/>
            <person name="Sanchez-Garcia M."/>
            <person name="Camarero S."/>
            <person name="Miyauchi S."/>
            <person name="Serrano A."/>
            <person name="Linde D."/>
            <person name="Babiker R."/>
            <person name="Drula E."/>
            <person name="Ayuso-Fernandez I."/>
            <person name="Pacheco R."/>
            <person name="Padilla G."/>
            <person name="Ferreira P."/>
            <person name="Barriuso J."/>
            <person name="Kellner H."/>
            <person name="Castanera R."/>
            <person name="Alfaro M."/>
            <person name="Ramirez L."/>
            <person name="Pisabarro A.G."/>
            <person name="Kuo A."/>
            <person name="Tritt A."/>
            <person name="Lipzen A."/>
            <person name="He G."/>
            <person name="Yan M."/>
            <person name="Ng V."/>
            <person name="Cullen D."/>
            <person name="Martin F."/>
            <person name="Rosso M.-N."/>
            <person name="Henrissat B."/>
            <person name="Hibbett D."/>
            <person name="Martinez A.T."/>
            <person name="Grigoriev I.V."/>
        </authorList>
    </citation>
    <scope>NUCLEOTIDE SEQUENCE</scope>
    <source>
        <strain evidence="2">MF-IS2</strain>
    </source>
</reference>
<feature type="compositionally biased region" description="Polar residues" evidence="1">
    <location>
        <begin position="80"/>
        <end position="91"/>
    </location>
</feature>
<dbReference type="Proteomes" id="UP000807342">
    <property type="component" value="Unassembled WGS sequence"/>
</dbReference>
<feature type="compositionally biased region" description="Low complexity" evidence="1">
    <location>
        <begin position="345"/>
        <end position="362"/>
    </location>
</feature>
<sequence>MGSSDVSHRQHFGFPLSPPSSGTVTAVSSPRLPNIPTDELDAIHQHFAFPPTCQYSKTHLPPKKLQKPPVVPDVLESQDDSSLQFKSSPTRRSPARSMTLPSEPSPLSILTTAFPPATSQEADSVSSSSSSSVSSASSIHMRETGHTPGTGMGRKVAAKLQLFKESVGPTEDSLSAEPSRPQSSGSRRVGSSQIGDDGEIAEAQFEFVKRSEWPDREAAAIRRERSMTTLEHVKARDGIVGTWEGEQRDDGREGVLQEYNRWRRGFVESSEAKRGRRRDRAATETETKGEDHVLPKSSRGEPPVPRPSSHTFPPSPSLSRSPCRSPSSSQRTQQSDSSDSRPHPSRSAASSKPSKAFPSLSFVQPGFHHDTLSASISAPISPVEPTSPWSTDDDSNWETASVATTASTLSTNTRRYQGRRTRSPALLHNTSDATDTQSPPSSFVFRGSDTDHPLYFNLSQEHLPHIPLRPFRNQVGGHSSIYKFTKQAVCKVCIPFFLPMQLIKFYSRRSASCFTRKPIL</sequence>
<accession>A0A9P6C8E9</accession>